<keyword evidence="2" id="KW-1185">Reference proteome</keyword>
<name>A0ACC3BNK6_PYRYE</name>
<dbReference type="Proteomes" id="UP000798662">
    <property type="component" value="Chromosome 1"/>
</dbReference>
<organism evidence="1 2">
    <name type="scientific">Pyropia yezoensis</name>
    <name type="common">Susabi-nori</name>
    <name type="synonym">Porphyra yezoensis</name>
    <dbReference type="NCBI Taxonomy" id="2788"/>
    <lineage>
        <taxon>Eukaryota</taxon>
        <taxon>Rhodophyta</taxon>
        <taxon>Bangiophyceae</taxon>
        <taxon>Bangiales</taxon>
        <taxon>Bangiaceae</taxon>
        <taxon>Pyropia</taxon>
    </lineage>
</organism>
<accession>A0ACC3BNK6</accession>
<protein>
    <submittedName>
        <fullName evidence="1">Uncharacterized protein</fullName>
    </submittedName>
</protein>
<evidence type="ECO:0000313" key="2">
    <source>
        <dbReference type="Proteomes" id="UP000798662"/>
    </source>
</evidence>
<evidence type="ECO:0000313" key="1">
    <source>
        <dbReference type="EMBL" id="KAK1859198.1"/>
    </source>
</evidence>
<reference evidence="1" key="1">
    <citation type="submission" date="2019-11" db="EMBL/GenBank/DDBJ databases">
        <title>Nori genome reveals adaptations in red seaweeds to the harsh intertidal environment.</title>
        <authorList>
            <person name="Wang D."/>
            <person name="Mao Y."/>
        </authorList>
    </citation>
    <scope>NUCLEOTIDE SEQUENCE</scope>
    <source>
        <tissue evidence="1">Gametophyte</tissue>
    </source>
</reference>
<dbReference type="EMBL" id="CM020618">
    <property type="protein sequence ID" value="KAK1859198.1"/>
    <property type="molecule type" value="Genomic_DNA"/>
</dbReference>
<sequence>MSFPPGFLWGTATAAYQVEGGATEGGRGPSIWDTFSHTPGATADGDTGDVACDHHHKLEEDLDHLAALGAPLYRFSISWSRLFPAGEASGPPLAAGVAFYNRLIDGLLQRGVAPVVTLYHWDLPSALGHWASGERARLVAAFAHYARACFAAFGDRVQTWVTINEPWVVAVLGHGTGEHAPGRVDADEPYEVAHVLLLAHAAAVAAYRVDFGPTQGGHVGIALNSDWVYPAGGGADGNDDDDNADGEAAAVRGSSDFFGLNHYSSRRVATAPGRRPCAERLAAAEAEAAAVTAAAAAAAAASPTRTSTVGEDGGAAPTGGAATAVAPPPLRDGPAAGRPYFSDVGVSSSADPEWPVTAMGWSIVPDGFRRLLGHITTTYAPAGGIWVTENGLAATGETSAAAAAAADGPPAAARAAYLSSYVAAMAAAIADDGADVRAYCLWSLLDNFEWAFGYSRRFGLLWVDFADAARLRTRKPAFEWYRRVVAANGLPLPVAGEGGQHA</sequence>
<gene>
    <name evidence="1" type="ORF">I4F81_001796</name>
</gene>
<comment type="caution">
    <text evidence="1">The sequence shown here is derived from an EMBL/GenBank/DDBJ whole genome shotgun (WGS) entry which is preliminary data.</text>
</comment>
<proteinExistence type="predicted"/>